<keyword evidence="7" id="KW-0813">Transport</keyword>
<dbReference type="PANTHER" id="PTHR19317:SF76">
    <property type="entry name" value="PRA1 FAMILY PROTEIN C"/>
    <property type="match status" value="1"/>
</dbReference>
<name>A0A2C9WN81_MANES</name>
<evidence type="ECO:0000256" key="7">
    <source>
        <dbReference type="RuleBase" id="RU363107"/>
    </source>
</evidence>
<feature type="transmembrane region" description="Helical" evidence="7">
    <location>
        <begin position="143"/>
        <end position="160"/>
    </location>
</feature>
<dbReference type="InterPro" id="IPR004895">
    <property type="entry name" value="Prenylated_rab_accept_PRA1"/>
</dbReference>
<comment type="similarity">
    <text evidence="3 7">Belongs to the PRA1 family.</text>
</comment>
<keyword evidence="6 7" id="KW-0472">Membrane</keyword>
<keyword evidence="9" id="KW-1185">Reference proteome</keyword>
<dbReference type="STRING" id="3983.A0A2C9WN81"/>
<dbReference type="OMA" id="MNYAIII"/>
<dbReference type="Gramene" id="Manes.01G223700.1.v8.1">
    <property type="protein sequence ID" value="Manes.01G223700.1.v8.1.CDS.1"/>
    <property type="gene ID" value="Manes.01G223700.v8.1"/>
</dbReference>
<evidence type="ECO:0000313" key="9">
    <source>
        <dbReference type="Proteomes" id="UP000091857"/>
    </source>
</evidence>
<comment type="function">
    <text evidence="1 7">May be involved in both secretory and endocytic intracellular trafficking in the endosomal/prevacuolar compartments.</text>
</comment>
<comment type="subcellular location">
    <subcellularLocation>
        <location evidence="2">Endomembrane system</location>
        <topology evidence="2">Multi-pass membrane protein</topology>
    </subcellularLocation>
    <subcellularLocation>
        <location evidence="7">Membrane</location>
        <topology evidence="7">Multi-pass membrane protein</topology>
    </subcellularLocation>
</comment>
<dbReference type="GO" id="GO:0016020">
    <property type="term" value="C:membrane"/>
    <property type="evidence" value="ECO:0007669"/>
    <property type="project" value="UniProtKB-SubCell"/>
</dbReference>
<organism evidence="8 9">
    <name type="scientific">Manihot esculenta</name>
    <name type="common">Cassava</name>
    <name type="synonym">Jatropha manihot</name>
    <dbReference type="NCBI Taxonomy" id="3983"/>
    <lineage>
        <taxon>Eukaryota</taxon>
        <taxon>Viridiplantae</taxon>
        <taxon>Streptophyta</taxon>
        <taxon>Embryophyta</taxon>
        <taxon>Tracheophyta</taxon>
        <taxon>Spermatophyta</taxon>
        <taxon>Magnoliopsida</taxon>
        <taxon>eudicotyledons</taxon>
        <taxon>Gunneridae</taxon>
        <taxon>Pentapetalae</taxon>
        <taxon>rosids</taxon>
        <taxon>fabids</taxon>
        <taxon>Malpighiales</taxon>
        <taxon>Euphorbiaceae</taxon>
        <taxon>Crotonoideae</taxon>
        <taxon>Manihoteae</taxon>
        <taxon>Manihot</taxon>
    </lineage>
</organism>
<reference evidence="9" key="1">
    <citation type="journal article" date="2016" name="Nat. Biotechnol.">
        <title>Sequencing wild and cultivated cassava and related species reveals extensive interspecific hybridization and genetic diversity.</title>
        <authorList>
            <person name="Bredeson J.V."/>
            <person name="Lyons J.B."/>
            <person name="Prochnik S.E."/>
            <person name="Wu G.A."/>
            <person name="Ha C.M."/>
            <person name="Edsinger-Gonzales E."/>
            <person name="Grimwood J."/>
            <person name="Schmutz J."/>
            <person name="Rabbi I.Y."/>
            <person name="Egesi C."/>
            <person name="Nauluvula P."/>
            <person name="Lebot V."/>
            <person name="Ndunguru J."/>
            <person name="Mkamilo G."/>
            <person name="Bart R.S."/>
            <person name="Setter T.L."/>
            <person name="Gleadow R.M."/>
            <person name="Kulakow P."/>
            <person name="Ferguson M.E."/>
            <person name="Rounsley S."/>
            <person name="Rokhsar D.S."/>
        </authorList>
    </citation>
    <scope>NUCLEOTIDE SEQUENCE [LARGE SCALE GENOMIC DNA]</scope>
    <source>
        <strain evidence="9">cv. AM560-2</strain>
    </source>
</reference>
<keyword evidence="5 7" id="KW-1133">Transmembrane helix</keyword>
<evidence type="ECO:0000256" key="1">
    <source>
        <dbReference type="ARBA" id="ARBA00002501"/>
    </source>
</evidence>
<keyword evidence="4 7" id="KW-0812">Transmembrane</keyword>
<protein>
    <recommendedName>
        <fullName evidence="7">PRA1 family protein</fullName>
    </recommendedName>
</protein>
<accession>A0A2C9WN81</accession>
<dbReference type="OrthoDB" id="63113at2759"/>
<evidence type="ECO:0000256" key="4">
    <source>
        <dbReference type="ARBA" id="ARBA00022692"/>
    </source>
</evidence>
<evidence type="ECO:0000313" key="8">
    <source>
        <dbReference type="EMBL" id="OAY61876.1"/>
    </source>
</evidence>
<dbReference type="GO" id="GO:0005794">
    <property type="term" value="C:Golgi apparatus"/>
    <property type="evidence" value="ECO:0000318"/>
    <property type="project" value="GO_Central"/>
</dbReference>
<dbReference type="GO" id="GO:0016192">
    <property type="term" value="P:vesicle-mediated transport"/>
    <property type="evidence" value="ECO:0000318"/>
    <property type="project" value="GO_Central"/>
</dbReference>
<evidence type="ECO:0000256" key="3">
    <source>
        <dbReference type="ARBA" id="ARBA00006483"/>
    </source>
</evidence>
<feature type="transmembrane region" description="Helical" evidence="7">
    <location>
        <begin position="89"/>
        <end position="105"/>
    </location>
</feature>
<proteinExistence type="inferred from homology"/>
<dbReference type="GO" id="GO:0005783">
    <property type="term" value="C:endoplasmic reticulum"/>
    <property type="evidence" value="ECO:0000318"/>
    <property type="project" value="GO_Central"/>
</dbReference>
<evidence type="ECO:0000256" key="2">
    <source>
        <dbReference type="ARBA" id="ARBA00004127"/>
    </source>
</evidence>
<comment type="caution">
    <text evidence="8">The sequence shown here is derived from an EMBL/GenBank/DDBJ whole genome shotgun (WGS) entry which is preliminary data.</text>
</comment>
<dbReference type="PANTHER" id="PTHR19317">
    <property type="entry name" value="PRENYLATED RAB ACCEPTOR 1-RELATED"/>
    <property type="match status" value="1"/>
</dbReference>
<dbReference type="Pfam" id="PF03208">
    <property type="entry name" value="PRA1"/>
    <property type="match status" value="1"/>
</dbReference>
<evidence type="ECO:0000256" key="5">
    <source>
        <dbReference type="ARBA" id="ARBA00022989"/>
    </source>
</evidence>
<dbReference type="AlphaFoldDB" id="A0A2C9WN81"/>
<gene>
    <name evidence="8" type="ORF">MANES_01G223700v8</name>
</gene>
<evidence type="ECO:0000256" key="6">
    <source>
        <dbReference type="ARBA" id="ARBA00023136"/>
    </source>
</evidence>
<dbReference type="EMBL" id="CM004387">
    <property type="protein sequence ID" value="OAY61876.1"/>
    <property type="molecule type" value="Genomic_DNA"/>
</dbReference>
<feature type="transmembrane region" description="Helical" evidence="7">
    <location>
        <begin position="65"/>
        <end position="83"/>
    </location>
</feature>
<feature type="transmembrane region" description="Helical" evidence="7">
    <location>
        <begin position="117"/>
        <end position="137"/>
    </location>
</feature>
<sequence>MTTYGTIPTESHRPSNLCIISNAKEKIELSLGTRRSWGQMMQLQSFNLPITFSESVQKIKTNAAFFRYNYAIIILFILFLSLLWHPISLIVFIIMMAAWMFLYFLRDDPLVVVGSVISDKVVMVILLMATIIILSLTNVTENIIYAMLLGAVVILVHGAFRNIDDLMFVEDEEGFGSAGILGSRDNIATVPLKNAASPSFSTSQSSI</sequence>
<dbReference type="Proteomes" id="UP000091857">
    <property type="component" value="Chromosome 1"/>
</dbReference>